<organism evidence="1 2">
    <name type="scientific">Svornostia abyssi</name>
    <dbReference type="NCBI Taxonomy" id="2898438"/>
    <lineage>
        <taxon>Bacteria</taxon>
        <taxon>Bacillati</taxon>
        <taxon>Actinomycetota</taxon>
        <taxon>Thermoleophilia</taxon>
        <taxon>Solirubrobacterales</taxon>
        <taxon>Baekduiaceae</taxon>
        <taxon>Svornostia</taxon>
    </lineage>
</organism>
<dbReference type="InterPro" id="IPR051209">
    <property type="entry name" value="FAD-bind_Monooxygenase_sf"/>
</dbReference>
<protein>
    <submittedName>
        <fullName evidence="1">NAD(P)/FAD-dependent oxidoreductase</fullName>
    </submittedName>
</protein>
<sequence length="495" mass="55098">MSTPHHEVAVIGAGFAGIALGVGFLEAGIDDVVILERADEVGGVWRDNTYPGCACDVPSALYSLSFAPNPGWSRTYATQPEILDYARRVAREHGVERLIRFQTEVTDARWEDDAQHWRITTTRGELTARVLITALGPFGDPKLPDIPGRDTFAGTTFHSARWNHDHDLRGERVAVIGTGASAVQFVPEIQPLTEHLTVFQRTPTWVLPRMDLRAPALQRALFRRVPAAQRALRGLIYATIEGLGLVGFVDVRFRAPYEAAGRFQLRRQVADPELRRKLTPQYMLGCARAVLADRYYPALGQPNVAVVTEPIEEITPRGVRTADGVEHEVDTIIWGTGFDVPPKRHRVVVGRTGETLADTVVTDVRSYLGTTLRDFPNLFTILGAFSAGGNQSALFMIENQVRYVVDAVRTMRSQGIGVVEVRPEVEAAFVAEMRERSEGSVWETGGCNSYYTDANGRNQGLWPNWSWEYRRRTRTFDVESYETTPVREPAHAALA</sequence>
<accession>A0ABY5PH65</accession>
<evidence type="ECO:0000313" key="1">
    <source>
        <dbReference type="EMBL" id="UUY03932.1"/>
    </source>
</evidence>
<dbReference type="PRINTS" id="PR00411">
    <property type="entry name" value="PNDRDTASEI"/>
</dbReference>
<dbReference type="EMBL" id="CP088295">
    <property type="protein sequence ID" value="UUY03932.1"/>
    <property type="molecule type" value="Genomic_DNA"/>
</dbReference>
<keyword evidence="2" id="KW-1185">Reference proteome</keyword>
<gene>
    <name evidence="1" type="ORF">LRS13_25335</name>
</gene>
<dbReference type="SUPFAM" id="SSF51905">
    <property type="entry name" value="FAD/NAD(P)-binding domain"/>
    <property type="match status" value="2"/>
</dbReference>
<name>A0ABY5PH65_9ACTN</name>
<dbReference type="Pfam" id="PF13738">
    <property type="entry name" value="Pyr_redox_3"/>
    <property type="match status" value="1"/>
</dbReference>
<dbReference type="RefSeq" id="WP_353864431.1">
    <property type="nucleotide sequence ID" value="NZ_CP088295.1"/>
</dbReference>
<evidence type="ECO:0000313" key="2">
    <source>
        <dbReference type="Proteomes" id="UP001058860"/>
    </source>
</evidence>
<dbReference type="Gene3D" id="3.50.50.60">
    <property type="entry name" value="FAD/NAD(P)-binding domain"/>
    <property type="match status" value="3"/>
</dbReference>
<dbReference type="PANTHER" id="PTHR42877">
    <property type="entry name" value="L-ORNITHINE N(5)-MONOOXYGENASE-RELATED"/>
    <property type="match status" value="1"/>
</dbReference>
<reference evidence="2" key="1">
    <citation type="submission" date="2021-11" db="EMBL/GenBank/DDBJ databases">
        <title>Cultivation dependent microbiological survey of springs from the worlds oldest radium mine currently devoted to the extraction of radon-saturated water.</title>
        <authorList>
            <person name="Kapinusova G."/>
            <person name="Smrhova T."/>
            <person name="Strejcek M."/>
            <person name="Suman J."/>
            <person name="Jani K."/>
            <person name="Pajer P."/>
            <person name="Uhlik O."/>
        </authorList>
    </citation>
    <scope>NUCLEOTIDE SEQUENCE [LARGE SCALE GENOMIC DNA]</scope>
    <source>
        <strain evidence="2">J379</strain>
    </source>
</reference>
<dbReference type="PANTHER" id="PTHR42877:SF4">
    <property type="entry name" value="FAD_NAD(P)-BINDING DOMAIN-CONTAINING PROTEIN-RELATED"/>
    <property type="match status" value="1"/>
</dbReference>
<proteinExistence type="predicted"/>
<dbReference type="Proteomes" id="UP001058860">
    <property type="component" value="Chromosome"/>
</dbReference>
<dbReference type="InterPro" id="IPR036188">
    <property type="entry name" value="FAD/NAD-bd_sf"/>
</dbReference>